<evidence type="ECO:0000256" key="2">
    <source>
        <dbReference type="PIRNR" id="PIRNR006429"/>
    </source>
</evidence>
<keyword evidence="5" id="KW-1185">Reference proteome</keyword>
<dbReference type="Pfam" id="PF01645">
    <property type="entry name" value="Glu_synthase"/>
    <property type="match status" value="1"/>
</dbReference>
<dbReference type="GO" id="GO:0015930">
    <property type="term" value="F:glutamate synthase activity"/>
    <property type="evidence" value="ECO:0007669"/>
    <property type="project" value="InterPro"/>
</dbReference>
<comment type="similarity">
    <text evidence="1 2">Belongs to the glutamate synthase family.</text>
</comment>
<reference evidence="4 5" key="1">
    <citation type="submission" date="2019-03" db="EMBL/GenBank/DDBJ databases">
        <title>Genomic Encyclopedia of Type Strains, Phase IV (KMG-IV): sequencing the most valuable type-strain genomes for metagenomic binning, comparative biology and taxonomic classification.</title>
        <authorList>
            <person name="Goeker M."/>
        </authorList>
    </citation>
    <scope>NUCLEOTIDE SEQUENCE [LARGE SCALE GENOMIC DNA]</scope>
    <source>
        <strain evidence="4 5">DSM 15969</strain>
    </source>
</reference>
<organism evidence="4 5">
    <name type="scientific">Anaerospora hongkongensis</name>
    <dbReference type="NCBI Taxonomy" id="244830"/>
    <lineage>
        <taxon>Bacteria</taxon>
        <taxon>Bacillati</taxon>
        <taxon>Bacillota</taxon>
        <taxon>Negativicutes</taxon>
        <taxon>Selenomonadales</taxon>
        <taxon>Sporomusaceae</taxon>
        <taxon>Anaerospora</taxon>
    </lineage>
</organism>
<dbReference type="Proteomes" id="UP000295063">
    <property type="component" value="Unassembled WGS sequence"/>
</dbReference>
<dbReference type="GO" id="GO:0006537">
    <property type="term" value="P:glutamate biosynthetic process"/>
    <property type="evidence" value="ECO:0007669"/>
    <property type="project" value="InterPro"/>
</dbReference>
<dbReference type="Gene3D" id="3.20.20.70">
    <property type="entry name" value="Aldolase class I"/>
    <property type="match status" value="1"/>
</dbReference>
<dbReference type="AlphaFoldDB" id="A0A4R1PZB6"/>
<gene>
    <name evidence="4" type="ORF">EV210_10562</name>
</gene>
<dbReference type="RefSeq" id="WP_132078470.1">
    <property type="nucleotide sequence ID" value="NZ_SLUI01000005.1"/>
</dbReference>
<evidence type="ECO:0000313" key="4">
    <source>
        <dbReference type="EMBL" id="TCL37630.1"/>
    </source>
</evidence>
<dbReference type="OrthoDB" id="9758182at2"/>
<name>A0A4R1PZB6_9FIRM</name>
<sequence length="481" mass="52136">MQITLDRAMLEQLGLLLIALIGILVITARPLCRYMIKLISDNAVHLILTEKYSENLAEFLPSLKRFSVLNAIEMSLRAEEGKVITRPLGTPKHFLGYENLMFQPHQMTKFPLPVTAKLDMSVVIAPKAEKPLTIQIPLMIGAMAYGLALSDEAKIALAKAANILKTTTCSGEGPLLPEEEAIAEKYVLQISRWSWGERTDEQIAGASMLEVQMGQGADMGAARFEAAEMAGKAQELGQIAPGESPASYPASPGVYTPDDWPEFMAKLRKRANGIPIALKLMATNHLEDDLAVALELGFDAVVLDGAQGGAHASTPIKQDDFGIPSLYALVRAKRYLQGRNITLIVAGGYFTPGQCLKALALGADAIYMATVPLFALAHNQGQKVLPFEPLTTLLYYPSPSKTKLSIDKAATYVANTLTSMSLEMEEAMLALGKASLKELSSDDLAALDPYTAKVTGINLAYRPKSKNRKVKPLHTLKPESL</sequence>
<evidence type="ECO:0000259" key="3">
    <source>
        <dbReference type="Pfam" id="PF01645"/>
    </source>
</evidence>
<dbReference type="PIRSF" id="PIRSF006429">
    <property type="entry name" value="GOGAT_lg_2"/>
    <property type="match status" value="1"/>
</dbReference>
<protein>
    <submittedName>
        <fullName evidence="4">Glutamate synthase domain-containing protein 2</fullName>
    </submittedName>
</protein>
<accession>A0A4R1PZB6</accession>
<dbReference type="SUPFAM" id="SSF51395">
    <property type="entry name" value="FMN-linked oxidoreductases"/>
    <property type="match status" value="1"/>
</dbReference>
<dbReference type="CDD" id="cd02808">
    <property type="entry name" value="GltS_FMN"/>
    <property type="match status" value="1"/>
</dbReference>
<dbReference type="EMBL" id="SLUI01000005">
    <property type="protein sequence ID" value="TCL37630.1"/>
    <property type="molecule type" value="Genomic_DNA"/>
</dbReference>
<feature type="domain" description="Glutamate synthase" evidence="3">
    <location>
        <begin position="112"/>
        <end position="378"/>
    </location>
</feature>
<dbReference type="InterPro" id="IPR002932">
    <property type="entry name" value="Glu_synthdom"/>
</dbReference>
<evidence type="ECO:0000313" key="5">
    <source>
        <dbReference type="Proteomes" id="UP000295063"/>
    </source>
</evidence>
<dbReference type="InterPro" id="IPR013785">
    <property type="entry name" value="Aldolase_TIM"/>
</dbReference>
<comment type="caution">
    <text evidence="4">The sequence shown here is derived from an EMBL/GenBank/DDBJ whole genome shotgun (WGS) entry which is preliminary data.</text>
</comment>
<dbReference type="PANTHER" id="PTHR43819:SF1">
    <property type="entry name" value="ARCHAEAL-TYPE GLUTAMATE SYNTHASE [NADPH]"/>
    <property type="match status" value="1"/>
</dbReference>
<dbReference type="InterPro" id="IPR024188">
    <property type="entry name" value="GltB"/>
</dbReference>
<proteinExistence type="inferred from homology"/>
<dbReference type="PANTHER" id="PTHR43819">
    <property type="entry name" value="ARCHAEAL-TYPE GLUTAMATE SYNTHASE [NADPH]"/>
    <property type="match status" value="1"/>
</dbReference>
<evidence type="ECO:0000256" key="1">
    <source>
        <dbReference type="ARBA" id="ARBA00009716"/>
    </source>
</evidence>